<organism evidence="2 3">
    <name type="scientific">Wickerhamomyces pijperi</name>
    <name type="common">Yeast</name>
    <name type="synonym">Pichia pijperi</name>
    <dbReference type="NCBI Taxonomy" id="599730"/>
    <lineage>
        <taxon>Eukaryota</taxon>
        <taxon>Fungi</taxon>
        <taxon>Dikarya</taxon>
        <taxon>Ascomycota</taxon>
        <taxon>Saccharomycotina</taxon>
        <taxon>Saccharomycetes</taxon>
        <taxon>Phaffomycetales</taxon>
        <taxon>Wickerhamomycetaceae</taxon>
        <taxon>Wickerhamomyces</taxon>
    </lineage>
</organism>
<reference evidence="2" key="2">
    <citation type="submission" date="2021-01" db="EMBL/GenBank/DDBJ databases">
        <authorList>
            <person name="Schikora-Tamarit M.A."/>
        </authorList>
    </citation>
    <scope>NUCLEOTIDE SEQUENCE</scope>
    <source>
        <strain evidence="2">CBS2887</strain>
    </source>
</reference>
<name>A0A9P8Q219_WICPI</name>
<feature type="compositionally biased region" description="Basic residues" evidence="1">
    <location>
        <begin position="225"/>
        <end position="235"/>
    </location>
</feature>
<gene>
    <name evidence="2" type="ORF">WICPIJ_006242</name>
</gene>
<sequence length="270" mass="30187">MKVDTFYSSAPIPVTASLDRKLTEEVFIQRQKDLELFRKRERRRAVKEQLEEEGTIDDDYVEAPKKPKRLIRVVKPKIPDSVKETVKERKERPKRVTTLQQLIQLNVEQPTIIETTSAPKKTKKKTSTTPTNAGDEPESTTPTKTTAKRGRKPKSASKSEPAAVKDIKKKADKVEQNQVEPTEAKRKIGVPAKRPKEANNLPQVATVKSNPETESQDQSTETAAKKRGRPPKKTRTFGSVSNLSSSAASEEPKAKRSRGRPRKEASATAV</sequence>
<reference evidence="2" key="1">
    <citation type="journal article" date="2021" name="Open Biol.">
        <title>Shared evolutionary footprints suggest mitochondrial oxidative damage underlies multiple complex I losses in fungi.</title>
        <authorList>
            <person name="Schikora-Tamarit M.A."/>
            <person name="Marcet-Houben M."/>
            <person name="Nosek J."/>
            <person name="Gabaldon T."/>
        </authorList>
    </citation>
    <scope>NUCLEOTIDE SEQUENCE</scope>
    <source>
        <strain evidence="2">CBS2887</strain>
    </source>
</reference>
<dbReference type="EMBL" id="JAEUBG010003411">
    <property type="protein sequence ID" value="KAH3682783.1"/>
    <property type="molecule type" value="Genomic_DNA"/>
</dbReference>
<keyword evidence="3" id="KW-1185">Reference proteome</keyword>
<comment type="caution">
    <text evidence="2">The sequence shown here is derived from an EMBL/GenBank/DDBJ whole genome shotgun (WGS) entry which is preliminary data.</text>
</comment>
<evidence type="ECO:0000313" key="2">
    <source>
        <dbReference type="EMBL" id="KAH3682783.1"/>
    </source>
</evidence>
<feature type="compositionally biased region" description="Basic and acidic residues" evidence="1">
    <location>
        <begin position="78"/>
        <end position="91"/>
    </location>
</feature>
<dbReference type="Proteomes" id="UP000774326">
    <property type="component" value="Unassembled WGS sequence"/>
</dbReference>
<accession>A0A9P8Q219</accession>
<dbReference type="InterPro" id="IPR017956">
    <property type="entry name" value="AT_hook_DNA-bd_motif"/>
</dbReference>
<dbReference type="PRINTS" id="PR00929">
    <property type="entry name" value="ATHOOK"/>
</dbReference>
<evidence type="ECO:0000313" key="3">
    <source>
        <dbReference type="Proteomes" id="UP000774326"/>
    </source>
</evidence>
<feature type="region of interest" description="Disordered" evidence="1">
    <location>
        <begin position="113"/>
        <end position="270"/>
    </location>
</feature>
<dbReference type="GO" id="GO:0003677">
    <property type="term" value="F:DNA binding"/>
    <property type="evidence" value="ECO:0007669"/>
    <property type="project" value="InterPro"/>
</dbReference>
<feature type="compositionally biased region" description="Polar residues" evidence="1">
    <location>
        <begin position="200"/>
        <end position="221"/>
    </location>
</feature>
<protein>
    <submittedName>
        <fullName evidence="2">Uncharacterized protein</fullName>
    </submittedName>
</protein>
<evidence type="ECO:0000256" key="1">
    <source>
        <dbReference type="SAM" id="MobiDB-lite"/>
    </source>
</evidence>
<feature type="compositionally biased region" description="Low complexity" evidence="1">
    <location>
        <begin position="239"/>
        <end position="249"/>
    </location>
</feature>
<feature type="compositionally biased region" description="Basic residues" evidence="1">
    <location>
        <begin position="146"/>
        <end position="155"/>
    </location>
</feature>
<proteinExistence type="predicted"/>
<dbReference type="AlphaFoldDB" id="A0A9P8Q219"/>
<feature type="region of interest" description="Disordered" evidence="1">
    <location>
        <begin position="78"/>
        <end position="97"/>
    </location>
</feature>